<evidence type="ECO:0000256" key="1">
    <source>
        <dbReference type="SAM" id="MobiDB-lite"/>
    </source>
</evidence>
<feature type="region of interest" description="Disordered" evidence="1">
    <location>
        <begin position="143"/>
        <end position="171"/>
    </location>
</feature>
<accession>A0A7H0IA85</accession>
<keyword evidence="3" id="KW-1185">Reference proteome</keyword>
<name>A0A7H0IA85_9ACTN</name>
<dbReference type="RefSeq" id="WP_187746740.1">
    <property type="nucleotide sequence ID" value="NZ_CP060828.1"/>
</dbReference>
<organism evidence="2 3">
    <name type="scientific">Streptomyces roseirectus</name>
    <dbReference type="NCBI Taxonomy" id="2768066"/>
    <lineage>
        <taxon>Bacteria</taxon>
        <taxon>Bacillati</taxon>
        <taxon>Actinomycetota</taxon>
        <taxon>Actinomycetes</taxon>
        <taxon>Kitasatosporales</taxon>
        <taxon>Streptomycetaceae</taxon>
        <taxon>Streptomyces</taxon>
    </lineage>
</organism>
<feature type="compositionally biased region" description="Basic and acidic residues" evidence="1">
    <location>
        <begin position="86"/>
        <end position="101"/>
    </location>
</feature>
<feature type="compositionally biased region" description="Pro residues" evidence="1">
    <location>
        <begin position="156"/>
        <end position="165"/>
    </location>
</feature>
<reference evidence="2 3" key="1">
    <citation type="submission" date="2020-08" db="EMBL/GenBank/DDBJ databases">
        <title>A novel species.</title>
        <authorList>
            <person name="Gao J."/>
        </authorList>
    </citation>
    <scope>NUCLEOTIDE SEQUENCE [LARGE SCALE GENOMIC DNA]</scope>
    <source>
        <strain evidence="2 3">CRXT-G-22</strain>
    </source>
</reference>
<feature type="compositionally biased region" description="Basic and acidic residues" evidence="1">
    <location>
        <begin position="143"/>
        <end position="155"/>
    </location>
</feature>
<protein>
    <submittedName>
        <fullName evidence="2">Uncharacterized protein</fullName>
    </submittedName>
</protein>
<evidence type="ECO:0000313" key="3">
    <source>
        <dbReference type="Proteomes" id="UP000516052"/>
    </source>
</evidence>
<sequence>MNTPHDMNKDSNNTEETVLVEVYYTSEKRLGHWTTARRIEVHARRSSLHLDLRSHRIPDGEITVHLRAERTTVKLLVPDGATVDEKELELPDNSKVKDAQRHAPHTGGRRIRLTGRLQHSEVRVARGGMANLSSMFTREFVEETRRAHRDGDHPALPDPSLPGPRPKSDDV</sequence>
<dbReference type="Proteomes" id="UP000516052">
    <property type="component" value="Chromosome"/>
</dbReference>
<dbReference type="KEGG" id="sroi:IAG44_09765"/>
<proteinExistence type="predicted"/>
<dbReference type="EMBL" id="CP060828">
    <property type="protein sequence ID" value="QNP69701.1"/>
    <property type="molecule type" value="Genomic_DNA"/>
</dbReference>
<gene>
    <name evidence="2" type="ORF">IAG44_09765</name>
</gene>
<evidence type="ECO:0000313" key="2">
    <source>
        <dbReference type="EMBL" id="QNP69701.1"/>
    </source>
</evidence>
<dbReference type="AlphaFoldDB" id="A0A7H0IA85"/>
<feature type="region of interest" description="Disordered" evidence="1">
    <location>
        <begin position="86"/>
        <end position="108"/>
    </location>
</feature>